<reference evidence="6" key="1">
    <citation type="submission" date="2019-03" db="EMBL/GenBank/DDBJ databases">
        <title>Aquabacterium pictum sp.nov., the first bacteriochlorophyll a-containing freshwater bacterium in the genus Aquabacterium of the class Betaproteobacteria.</title>
        <authorList>
            <person name="Hirose S."/>
            <person name="Tank M."/>
            <person name="Hara E."/>
            <person name="Tamaki H."/>
            <person name="Takaichi S."/>
            <person name="Haruta S."/>
            <person name="Hanada S."/>
        </authorList>
    </citation>
    <scope>NUCLEOTIDE SEQUENCE [LARGE SCALE GENOMIC DNA]</scope>
    <source>
        <strain evidence="6">W35</strain>
    </source>
</reference>
<dbReference type="Pfam" id="PF04865">
    <property type="entry name" value="Baseplate_J"/>
    <property type="match status" value="1"/>
</dbReference>
<dbReference type="Proteomes" id="UP000301751">
    <property type="component" value="Unassembled WGS sequence"/>
</dbReference>
<dbReference type="PANTHER" id="PTHR37829:SF3">
    <property type="entry name" value="PROTEIN JAYE-RELATED"/>
    <property type="match status" value="1"/>
</dbReference>
<sequence>MPFSRPSQADLIDRAAADIEAGLPGTDARLRRSNLAVLARMHAGGVHGLYGYLDWLAQQLLVDTAETIFLDRHAGIWGVLRVPAAFASGPVAVTGTSGVVVPTGTQMLRSDGAAFVSTVDVTLASGTASVPVAAVESGAAGNALAGTQMSFVQPLAGVASVAAVGAGGLVGGADRETDDALRARVLARIQQAPMGGAQADYVAWALQVPGVTRAWCYPLEGGPGTVTVRFVRDGDASLIPDSGEVAAVQAYIDDRRPVCAQVTVAAPTALPLDMAITLTPNTLAVRNAVTAELADVLQREAYPGGTILLSHLREAISVAAGETNSVLTTPTADVAHSAGQMPVLGTITWS</sequence>
<dbReference type="Pfam" id="PF26079">
    <property type="entry name" value="Baseplate_J_C"/>
    <property type="match status" value="1"/>
</dbReference>
<evidence type="ECO:0000259" key="2">
    <source>
        <dbReference type="Pfam" id="PF04865"/>
    </source>
</evidence>
<evidence type="ECO:0000313" key="5">
    <source>
        <dbReference type="EMBL" id="GCL64306.1"/>
    </source>
</evidence>
<feature type="domain" description="Baseplate J-like C-terminal" evidence="4">
    <location>
        <begin position="274"/>
        <end position="350"/>
    </location>
</feature>
<dbReference type="EMBL" id="BJCL01000009">
    <property type="protein sequence ID" value="GCL64306.1"/>
    <property type="molecule type" value="Genomic_DNA"/>
</dbReference>
<name>A0A480ATM4_9BURK</name>
<accession>A0A480ATM4</accession>
<gene>
    <name evidence="5" type="ORF">AQPW35_33870</name>
</gene>
<keyword evidence="6" id="KW-1185">Reference proteome</keyword>
<dbReference type="RefSeq" id="WP_137734045.1">
    <property type="nucleotide sequence ID" value="NZ_BJCL01000009.1"/>
</dbReference>
<evidence type="ECO:0000259" key="4">
    <source>
        <dbReference type="Pfam" id="PF26079"/>
    </source>
</evidence>
<evidence type="ECO:0000256" key="1">
    <source>
        <dbReference type="ARBA" id="ARBA00038087"/>
    </source>
</evidence>
<dbReference type="AlphaFoldDB" id="A0A480ATM4"/>
<evidence type="ECO:0000259" key="3">
    <source>
        <dbReference type="Pfam" id="PF26078"/>
    </source>
</evidence>
<dbReference type="OrthoDB" id="7565172at2"/>
<feature type="domain" description="Baseplate J-like central" evidence="3">
    <location>
        <begin position="194"/>
        <end position="266"/>
    </location>
</feature>
<protein>
    <submittedName>
        <fullName evidence="5">Tail protein</fullName>
    </submittedName>
</protein>
<dbReference type="InterPro" id="IPR006949">
    <property type="entry name" value="Barrel_Baseplate_J-like"/>
</dbReference>
<dbReference type="InterPro" id="IPR052399">
    <property type="entry name" value="Phage_Baseplate_Assmbl_Protein"/>
</dbReference>
<evidence type="ECO:0000313" key="6">
    <source>
        <dbReference type="Proteomes" id="UP000301751"/>
    </source>
</evidence>
<dbReference type="PANTHER" id="PTHR37829">
    <property type="entry name" value="PHAGE-LIKE ELEMENT PBSX PROTEIN XKDT"/>
    <property type="match status" value="1"/>
</dbReference>
<comment type="caution">
    <text evidence="5">The sequence shown here is derived from an EMBL/GenBank/DDBJ whole genome shotgun (WGS) entry which is preliminary data.</text>
</comment>
<proteinExistence type="inferred from homology"/>
<dbReference type="InterPro" id="IPR058530">
    <property type="entry name" value="Baseplate_J-like_C"/>
</dbReference>
<feature type="domain" description="Baseplate protein J-like barrel" evidence="2">
    <location>
        <begin position="91"/>
        <end position="164"/>
    </location>
</feature>
<comment type="similarity">
    <text evidence="1">Belongs to the Mu gp47/PBSX XkdT family.</text>
</comment>
<dbReference type="Pfam" id="PF26078">
    <property type="entry name" value="Baseplate_J_M"/>
    <property type="match status" value="1"/>
</dbReference>
<organism evidence="5 6">
    <name type="scientific">Pseudaquabacterium pictum</name>
    <dbReference type="NCBI Taxonomy" id="2315236"/>
    <lineage>
        <taxon>Bacteria</taxon>
        <taxon>Pseudomonadati</taxon>
        <taxon>Pseudomonadota</taxon>
        <taxon>Betaproteobacteria</taxon>
        <taxon>Burkholderiales</taxon>
        <taxon>Sphaerotilaceae</taxon>
        <taxon>Pseudaquabacterium</taxon>
    </lineage>
</organism>
<dbReference type="InterPro" id="IPR058531">
    <property type="entry name" value="Baseplate_J_M"/>
</dbReference>